<dbReference type="Pfam" id="PF04205">
    <property type="entry name" value="FMN_bind"/>
    <property type="match status" value="1"/>
</dbReference>
<dbReference type="GO" id="GO:0010181">
    <property type="term" value="F:FMN binding"/>
    <property type="evidence" value="ECO:0007669"/>
    <property type="project" value="InterPro"/>
</dbReference>
<evidence type="ECO:0000313" key="3">
    <source>
        <dbReference type="Proteomes" id="UP000824132"/>
    </source>
</evidence>
<comment type="caution">
    <text evidence="2">The sequence shown here is derived from an EMBL/GenBank/DDBJ whole genome shotgun (WGS) entry which is preliminary data.</text>
</comment>
<dbReference type="GO" id="GO:0016020">
    <property type="term" value="C:membrane"/>
    <property type="evidence" value="ECO:0007669"/>
    <property type="project" value="InterPro"/>
</dbReference>
<dbReference type="EMBL" id="DXCL01000026">
    <property type="protein sequence ID" value="HIZ03520.1"/>
    <property type="molecule type" value="Genomic_DNA"/>
</dbReference>
<dbReference type="AlphaFoldDB" id="A0A9D2CZ40"/>
<evidence type="ECO:0000259" key="1">
    <source>
        <dbReference type="SMART" id="SM00900"/>
    </source>
</evidence>
<reference evidence="2" key="1">
    <citation type="journal article" date="2021" name="PeerJ">
        <title>Extensive microbial diversity within the chicken gut microbiome revealed by metagenomics and culture.</title>
        <authorList>
            <person name="Gilroy R."/>
            <person name="Ravi A."/>
            <person name="Getino M."/>
            <person name="Pursley I."/>
            <person name="Horton D.L."/>
            <person name="Alikhan N.F."/>
            <person name="Baker D."/>
            <person name="Gharbi K."/>
            <person name="Hall N."/>
            <person name="Watson M."/>
            <person name="Adriaenssens E.M."/>
            <person name="Foster-Nyarko E."/>
            <person name="Jarju S."/>
            <person name="Secka A."/>
            <person name="Antonio M."/>
            <person name="Oren A."/>
            <person name="Chaudhuri R.R."/>
            <person name="La Ragione R."/>
            <person name="Hildebrand F."/>
            <person name="Pallen M.J."/>
        </authorList>
    </citation>
    <scope>NUCLEOTIDE SEQUENCE</scope>
    <source>
        <strain evidence="2">CHK187-5294</strain>
    </source>
</reference>
<reference evidence="2" key="2">
    <citation type="submission" date="2021-04" db="EMBL/GenBank/DDBJ databases">
        <authorList>
            <person name="Gilroy R."/>
        </authorList>
    </citation>
    <scope>NUCLEOTIDE SEQUENCE</scope>
    <source>
        <strain evidence="2">CHK187-5294</strain>
    </source>
</reference>
<protein>
    <submittedName>
        <fullName evidence="2">FMN-binding protein</fullName>
    </submittedName>
</protein>
<feature type="domain" description="FMN-binding" evidence="1">
    <location>
        <begin position="92"/>
        <end position="170"/>
    </location>
</feature>
<accession>A0A9D2CZ40</accession>
<dbReference type="InterPro" id="IPR007329">
    <property type="entry name" value="FMN-bd"/>
</dbReference>
<sequence length="181" mass="19222">MSDKVRSVVQSIAVLACIALVCGLLLGAVNHFTYVDPLQTTLDGFKSDSGAEGEFTMVVEDETAVEGASGSIVYYAVSTDGVHAFLASAISQYGGEFQVYVYIRDAKIYKIAAGENGDTFVDRLEAANFYAEFYDKDLADFDPLSVSGVSGATYSSNAVKNAVNAVVLYYNRNVAGGENNG</sequence>
<dbReference type="Proteomes" id="UP000824132">
    <property type="component" value="Unassembled WGS sequence"/>
</dbReference>
<dbReference type="SMART" id="SM00900">
    <property type="entry name" value="FMN_bind"/>
    <property type="match status" value="1"/>
</dbReference>
<dbReference type="PROSITE" id="PS51257">
    <property type="entry name" value="PROKAR_LIPOPROTEIN"/>
    <property type="match status" value="1"/>
</dbReference>
<proteinExistence type="predicted"/>
<organism evidence="2 3">
    <name type="scientific">Candidatus Borkfalkia avistercoris</name>
    <dbReference type="NCBI Taxonomy" id="2838504"/>
    <lineage>
        <taxon>Bacteria</taxon>
        <taxon>Bacillati</taxon>
        <taxon>Bacillota</taxon>
        <taxon>Clostridia</taxon>
        <taxon>Christensenellales</taxon>
        <taxon>Christensenellaceae</taxon>
        <taxon>Candidatus Borkfalkia</taxon>
    </lineage>
</organism>
<name>A0A9D2CZ40_9FIRM</name>
<evidence type="ECO:0000313" key="2">
    <source>
        <dbReference type="EMBL" id="HIZ03520.1"/>
    </source>
</evidence>
<gene>
    <name evidence="2" type="ORF">H9727_04470</name>
</gene>